<evidence type="ECO:0000256" key="2">
    <source>
        <dbReference type="ARBA" id="ARBA00009347"/>
    </source>
</evidence>
<evidence type="ECO:0000259" key="8">
    <source>
        <dbReference type="Pfam" id="PF02771"/>
    </source>
</evidence>
<dbReference type="SUPFAM" id="SSF47203">
    <property type="entry name" value="Acyl-CoA dehydrogenase C-terminal domain-like"/>
    <property type="match status" value="1"/>
</dbReference>
<evidence type="ECO:0000259" key="6">
    <source>
        <dbReference type="Pfam" id="PF00441"/>
    </source>
</evidence>
<dbReference type="PANTHER" id="PTHR43884">
    <property type="entry name" value="ACYL-COA DEHYDROGENASE"/>
    <property type="match status" value="1"/>
</dbReference>
<evidence type="ECO:0000256" key="5">
    <source>
        <dbReference type="RuleBase" id="RU362125"/>
    </source>
</evidence>
<dbReference type="InterPro" id="IPR013786">
    <property type="entry name" value="AcylCoA_DH/ox_N"/>
</dbReference>
<dbReference type="SUPFAM" id="SSF56645">
    <property type="entry name" value="Acyl-CoA dehydrogenase NM domain-like"/>
    <property type="match status" value="1"/>
</dbReference>
<protein>
    <submittedName>
        <fullName evidence="9">Acyl-CoA dehydrogenase family protein</fullName>
        <ecNumber evidence="9">1.-.-.-</ecNumber>
    </submittedName>
</protein>
<dbReference type="InterPro" id="IPR006091">
    <property type="entry name" value="Acyl-CoA_Oxase/DH_mid-dom"/>
</dbReference>
<comment type="similarity">
    <text evidence="2 5">Belongs to the acyl-CoA dehydrogenase family.</text>
</comment>
<dbReference type="GO" id="GO:0016491">
    <property type="term" value="F:oxidoreductase activity"/>
    <property type="evidence" value="ECO:0007669"/>
    <property type="project" value="UniProtKB-KW"/>
</dbReference>
<comment type="caution">
    <text evidence="9">The sequence shown here is derived from an EMBL/GenBank/DDBJ whole genome shotgun (WGS) entry which is preliminary data.</text>
</comment>
<comment type="cofactor">
    <cofactor evidence="1 5">
        <name>FAD</name>
        <dbReference type="ChEBI" id="CHEBI:57692"/>
    </cofactor>
</comment>
<dbReference type="Gene3D" id="1.10.540.10">
    <property type="entry name" value="Acyl-CoA dehydrogenase/oxidase, N-terminal domain"/>
    <property type="match status" value="1"/>
</dbReference>
<keyword evidence="3 5" id="KW-0285">Flavoprotein</keyword>
<dbReference type="EC" id="1.-.-.-" evidence="9"/>
<dbReference type="PANTHER" id="PTHR43884:SF12">
    <property type="entry name" value="ISOVALERYL-COA DEHYDROGENASE, MITOCHONDRIAL-RELATED"/>
    <property type="match status" value="1"/>
</dbReference>
<dbReference type="RefSeq" id="WP_378285270.1">
    <property type="nucleotide sequence ID" value="NZ_JBHSON010000043.1"/>
</dbReference>
<dbReference type="InterPro" id="IPR037069">
    <property type="entry name" value="AcylCoA_DH/ox_N_sf"/>
</dbReference>
<dbReference type="InterPro" id="IPR009075">
    <property type="entry name" value="AcylCo_DH/oxidase_C"/>
</dbReference>
<dbReference type="InterPro" id="IPR009100">
    <property type="entry name" value="AcylCoA_DH/oxidase_NM_dom_sf"/>
</dbReference>
<dbReference type="InterPro" id="IPR046373">
    <property type="entry name" value="Acyl-CoA_Oxase/DH_mid-dom_sf"/>
</dbReference>
<gene>
    <name evidence="9" type="ORF">ACFPZN_28300</name>
</gene>
<dbReference type="Pfam" id="PF02770">
    <property type="entry name" value="Acyl-CoA_dh_M"/>
    <property type="match status" value="1"/>
</dbReference>
<dbReference type="Gene3D" id="1.20.140.10">
    <property type="entry name" value="Butyryl-CoA Dehydrogenase, subunit A, domain 3"/>
    <property type="match status" value="1"/>
</dbReference>
<sequence>MEMPDPRTPSEVPDPMDFDLTEEQTELRDAIRRYLAAEVEPLVKEHEAAGTFPYELLPGLARFGYLGGWLPEEQGGLGVSRVTWAMMIEQLGYTWPSLRTMINISNGPLQRIAAHGTPEQKKRYLEPLLAGEARVFNGITEPEVGSNVAEIRTKAELDGDTWVVNGRKLWITGGAWGDFGTIVARTYSPTCDGGLSLFLVDKAESPFEVRKVDTMVLRSTGTAELGFDGVRIPKGNLLGKEGHGLKSTLAGLGVARVNVAMGAVGAAQRAFDLSLEHAKTRTQFGRPIGSFQLVQKHLVEMKTRIDAARALTYAAAAALDKGRPAKVEGSIAKLYATEAAHQVADMALQIHGGLGYATGYPIERIFRDTRGGTIPEGTSEIQTLIIGRELTGLSAIK</sequence>
<dbReference type="Pfam" id="PF02771">
    <property type="entry name" value="Acyl-CoA_dh_N"/>
    <property type="match status" value="1"/>
</dbReference>
<evidence type="ECO:0000256" key="1">
    <source>
        <dbReference type="ARBA" id="ARBA00001974"/>
    </source>
</evidence>
<keyword evidence="10" id="KW-1185">Reference proteome</keyword>
<dbReference type="Proteomes" id="UP001596074">
    <property type="component" value="Unassembled WGS sequence"/>
</dbReference>
<feature type="domain" description="Acyl-CoA oxidase/dehydrogenase middle" evidence="7">
    <location>
        <begin position="138"/>
        <end position="230"/>
    </location>
</feature>
<dbReference type="CDD" id="cd00567">
    <property type="entry name" value="ACAD"/>
    <property type="match status" value="1"/>
</dbReference>
<evidence type="ECO:0000313" key="10">
    <source>
        <dbReference type="Proteomes" id="UP001596074"/>
    </source>
</evidence>
<evidence type="ECO:0000256" key="4">
    <source>
        <dbReference type="ARBA" id="ARBA00022827"/>
    </source>
</evidence>
<keyword evidence="5 9" id="KW-0560">Oxidoreductase</keyword>
<dbReference type="Gene3D" id="2.40.110.10">
    <property type="entry name" value="Butyryl-CoA Dehydrogenase, subunit A, domain 2"/>
    <property type="match status" value="1"/>
</dbReference>
<feature type="domain" description="Acyl-CoA dehydrogenase/oxidase N-terminal" evidence="8">
    <location>
        <begin position="21"/>
        <end position="132"/>
    </location>
</feature>
<dbReference type="EMBL" id="JBHSON010000043">
    <property type="protein sequence ID" value="MFC5749542.1"/>
    <property type="molecule type" value="Genomic_DNA"/>
</dbReference>
<dbReference type="Pfam" id="PF00441">
    <property type="entry name" value="Acyl-CoA_dh_1"/>
    <property type="match status" value="1"/>
</dbReference>
<keyword evidence="4 5" id="KW-0274">FAD</keyword>
<reference evidence="10" key="1">
    <citation type="journal article" date="2019" name="Int. J. Syst. Evol. Microbiol.">
        <title>The Global Catalogue of Microorganisms (GCM) 10K type strain sequencing project: providing services to taxonomists for standard genome sequencing and annotation.</title>
        <authorList>
            <consortium name="The Broad Institute Genomics Platform"/>
            <consortium name="The Broad Institute Genome Sequencing Center for Infectious Disease"/>
            <person name="Wu L."/>
            <person name="Ma J."/>
        </authorList>
    </citation>
    <scope>NUCLEOTIDE SEQUENCE [LARGE SCALE GENOMIC DNA]</scope>
    <source>
        <strain evidence="10">KCTC 42087</strain>
    </source>
</reference>
<evidence type="ECO:0000313" key="9">
    <source>
        <dbReference type="EMBL" id="MFC5749542.1"/>
    </source>
</evidence>
<evidence type="ECO:0000256" key="3">
    <source>
        <dbReference type="ARBA" id="ARBA00022630"/>
    </source>
</evidence>
<organism evidence="9 10">
    <name type="scientific">Actinomadura rugatobispora</name>
    <dbReference type="NCBI Taxonomy" id="1994"/>
    <lineage>
        <taxon>Bacteria</taxon>
        <taxon>Bacillati</taxon>
        <taxon>Actinomycetota</taxon>
        <taxon>Actinomycetes</taxon>
        <taxon>Streptosporangiales</taxon>
        <taxon>Thermomonosporaceae</taxon>
        <taxon>Actinomadura</taxon>
    </lineage>
</organism>
<proteinExistence type="inferred from homology"/>
<accession>A0ABW1A3I6</accession>
<name>A0ABW1A3I6_9ACTN</name>
<feature type="domain" description="Acyl-CoA dehydrogenase/oxidase C-terminal" evidence="6">
    <location>
        <begin position="242"/>
        <end position="390"/>
    </location>
</feature>
<dbReference type="InterPro" id="IPR036250">
    <property type="entry name" value="AcylCo_DH-like_C"/>
</dbReference>
<evidence type="ECO:0000259" key="7">
    <source>
        <dbReference type="Pfam" id="PF02770"/>
    </source>
</evidence>